<feature type="chain" id="PRO_5031250502" evidence="1">
    <location>
        <begin position="16"/>
        <end position="110"/>
    </location>
</feature>
<accession>A0A7X1F5C9</accession>
<protein>
    <submittedName>
        <fullName evidence="2">Uncharacterized protein</fullName>
    </submittedName>
</protein>
<reference evidence="2 3" key="1">
    <citation type="submission" date="2020-08" db="EMBL/GenBank/DDBJ databases">
        <title>The genome sequence of Novosphingobium flavum 4Y4.</title>
        <authorList>
            <person name="Liu Y."/>
        </authorList>
    </citation>
    <scope>NUCLEOTIDE SEQUENCE [LARGE SCALE GENOMIC DNA]</scope>
    <source>
        <strain evidence="2 3">4Y4</strain>
    </source>
</reference>
<dbReference type="EMBL" id="JACLAU010000002">
    <property type="protein sequence ID" value="MBC2650681.1"/>
    <property type="molecule type" value="Genomic_DNA"/>
</dbReference>
<dbReference type="AlphaFoldDB" id="A0A7X1F5C9"/>
<keyword evidence="1" id="KW-0732">Signal</keyword>
<name>A0A7X1F5C9_9SPHN</name>
<keyword evidence="3" id="KW-1185">Reference proteome</keyword>
<gene>
    <name evidence="2" type="ORF">H7F49_03110</name>
</gene>
<proteinExistence type="predicted"/>
<evidence type="ECO:0000313" key="2">
    <source>
        <dbReference type="EMBL" id="MBC2650681.1"/>
    </source>
</evidence>
<feature type="signal peptide" evidence="1">
    <location>
        <begin position="1"/>
        <end position="15"/>
    </location>
</feature>
<sequence>MAVAILGLVAGMASAQSPQADAPTLAQALDRCMATYAVRLTRTDAADESIYASAVEGCKPIETELRAIVRRDVPPAQADAAFRQWDEQAKPNFMALLKRIRADRAARSGQ</sequence>
<dbReference type="Proteomes" id="UP000520156">
    <property type="component" value="Unassembled WGS sequence"/>
</dbReference>
<organism evidence="2 3">
    <name type="scientific">Novosphingobium aerophilum</name>
    <dbReference type="NCBI Taxonomy" id="2839843"/>
    <lineage>
        <taxon>Bacteria</taxon>
        <taxon>Pseudomonadati</taxon>
        <taxon>Pseudomonadota</taxon>
        <taxon>Alphaproteobacteria</taxon>
        <taxon>Sphingomonadales</taxon>
        <taxon>Sphingomonadaceae</taxon>
        <taxon>Novosphingobium</taxon>
    </lineage>
</organism>
<evidence type="ECO:0000256" key="1">
    <source>
        <dbReference type="SAM" id="SignalP"/>
    </source>
</evidence>
<dbReference type="RefSeq" id="WP_185682097.1">
    <property type="nucleotide sequence ID" value="NZ_JACLAU010000002.1"/>
</dbReference>
<comment type="caution">
    <text evidence="2">The sequence shown here is derived from an EMBL/GenBank/DDBJ whole genome shotgun (WGS) entry which is preliminary data.</text>
</comment>
<evidence type="ECO:0000313" key="3">
    <source>
        <dbReference type="Proteomes" id="UP000520156"/>
    </source>
</evidence>